<evidence type="ECO:0000313" key="3">
    <source>
        <dbReference type="Proteomes" id="UP001374535"/>
    </source>
</evidence>
<evidence type="ECO:0000313" key="2">
    <source>
        <dbReference type="EMBL" id="WVY91734.1"/>
    </source>
</evidence>
<dbReference type="AlphaFoldDB" id="A0AAQ3MI76"/>
<protein>
    <submittedName>
        <fullName evidence="2">Uncharacterized protein</fullName>
    </submittedName>
</protein>
<evidence type="ECO:0000256" key="1">
    <source>
        <dbReference type="SAM" id="Phobius"/>
    </source>
</evidence>
<sequence>MKTRKYKLLIHGVCSSFLQNISNKPPQLSCFTLHPTACILYFSSRILSLLALDSFFPCRPKWMLSPSIPLSLPKGHYCTIILLYSPHFTILAITLVLVALNLYCSWF</sequence>
<name>A0AAQ3MI76_VIGMU</name>
<accession>A0AAQ3MI76</accession>
<proteinExistence type="predicted"/>
<keyword evidence="1" id="KW-0812">Transmembrane</keyword>
<keyword evidence="1" id="KW-0472">Membrane</keyword>
<feature type="transmembrane region" description="Helical" evidence="1">
    <location>
        <begin position="77"/>
        <end position="103"/>
    </location>
</feature>
<organism evidence="2 3">
    <name type="scientific">Vigna mungo</name>
    <name type="common">Black gram</name>
    <name type="synonym">Phaseolus mungo</name>
    <dbReference type="NCBI Taxonomy" id="3915"/>
    <lineage>
        <taxon>Eukaryota</taxon>
        <taxon>Viridiplantae</taxon>
        <taxon>Streptophyta</taxon>
        <taxon>Embryophyta</taxon>
        <taxon>Tracheophyta</taxon>
        <taxon>Spermatophyta</taxon>
        <taxon>Magnoliopsida</taxon>
        <taxon>eudicotyledons</taxon>
        <taxon>Gunneridae</taxon>
        <taxon>Pentapetalae</taxon>
        <taxon>rosids</taxon>
        <taxon>fabids</taxon>
        <taxon>Fabales</taxon>
        <taxon>Fabaceae</taxon>
        <taxon>Papilionoideae</taxon>
        <taxon>50 kb inversion clade</taxon>
        <taxon>NPAAA clade</taxon>
        <taxon>indigoferoid/millettioid clade</taxon>
        <taxon>Phaseoleae</taxon>
        <taxon>Vigna</taxon>
    </lineage>
</organism>
<gene>
    <name evidence="2" type="ORF">V8G54_037248</name>
</gene>
<dbReference type="EMBL" id="CP144690">
    <property type="protein sequence ID" value="WVY91734.1"/>
    <property type="molecule type" value="Genomic_DNA"/>
</dbReference>
<keyword evidence="1" id="KW-1133">Transmembrane helix</keyword>
<keyword evidence="3" id="KW-1185">Reference proteome</keyword>
<reference evidence="2 3" key="1">
    <citation type="journal article" date="2023" name="Life. Sci Alliance">
        <title>Evolutionary insights into 3D genome organization and epigenetic landscape of Vigna mungo.</title>
        <authorList>
            <person name="Junaid A."/>
            <person name="Singh B."/>
            <person name="Bhatia S."/>
        </authorList>
    </citation>
    <scope>NUCLEOTIDE SEQUENCE [LARGE SCALE GENOMIC DNA]</scope>
    <source>
        <strain evidence="2">Urdbean</strain>
    </source>
</reference>
<dbReference type="Proteomes" id="UP001374535">
    <property type="component" value="Chromosome 11"/>
</dbReference>